<dbReference type="AlphaFoldDB" id="A0A067RJL3"/>
<feature type="active site" description="Charge relay system" evidence="2">
    <location>
        <position position="152"/>
    </location>
</feature>
<name>A0A067RJL3_ZOONE</name>
<keyword evidence="5" id="KW-1185">Reference proteome</keyword>
<comment type="similarity">
    <text evidence="1">Belongs to the amidase family.</text>
</comment>
<evidence type="ECO:0000313" key="5">
    <source>
        <dbReference type="Proteomes" id="UP000027135"/>
    </source>
</evidence>
<dbReference type="OMA" id="MHEDTTD"/>
<dbReference type="PANTHER" id="PTHR43372">
    <property type="entry name" value="FATTY-ACID AMIDE HYDROLASE"/>
    <property type="match status" value="1"/>
</dbReference>
<feature type="active site" description="Acyl-ester intermediate" evidence="2">
    <location>
        <position position="251"/>
    </location>
</feature>
<feature type="active site" description="Charge relay system" evidence="2">
    <location>
        <position position="227"/>
    </location>
</feature>
<evidence type="ECO:0000313" key="4">
    <source>
        <dbReference type="EMBL" id="KDR24046.1"/>
    </source>
</evidence>
<dbReference type="eggNOG" id="KOG1212">
    <property type="taxonomic scope" value="Eukaryota"/>
</dbReference>
<reference evidence="4 5" key="1">
    <citation type="journal article" date="2014" name="Nat. Commun.">
        <title>Molecular traces of alternative social organization in a termite genome.</title>
        <authorList>
            <person name="Terrapon N."/>
            <person name="Li C."/>
            <person name="Robertson H.M."/>
            <person name="Ji L."/>
            <person name="Meng X."/>
            <person name="Booth W."/>
            <person name="Chen Z."/>
            <person name="Childers C.P."/>
            <person name="Glastad K.M."/>
            <person name="Gokhale K."/>
            <person name="Gowin J."/>
            <person name="Gronenberg W."/>
            <person name="Hermansen R.A."/>
            <person name="Hu H."/>
            <person name="Hunt B.G."/>
            <person name="Huylmans A.K."/>
            <person name="Khalil S.M."/>
            <person name="Mitchell R.D."/>
            <person name="Munoz-Torres M.C."/>
            <person name="Mustard J.A."/>
            <person name="Pan H."/>
            <person name="Reese J.T."/>
            <person name="Scharf M.E."/>
            <person name="Sun F."/>
            <person name="Vogel H."/>
            <person name="Xiao J."/>
            <person name="Yang W."/>
            <person name="Yang Z."/>
            <person name="Yang Z."/>
            <person name="Zhou J."/>
            <person name="Zhu J."/>
            <person name="Brent C.S."/>
            <person name="Elsik C.G."/>
            <person name="Goodisman M.A."/>
            <person name="Liberles D.A."/>
            <person name="Roe R.M."/>
            <person name="Vargo E.L."/>
            <person name="Vilcinskas A."/>
            <person name="Wang J."/>
            <person name="Bornberg-Bauer E."/>
            <person name="Korb J."/>
            <person name="Zhang G."/>
            <person name="Liebig J."/>
        </authorList>
    </citation>
    <scope>NUCLEOTIDE SEQUENCE [LARGE SCALE GENOMIC DNA]</scope>
    <source>
        <tissue evidence="4">Whole organism</tissue>
    </source>
</reference>
<evidence type="ECO:0000256" key="1">
    <source>
        <dbReference type="ARBA" id="ARBA00009199"/>
    </source>
</evidence>
<dbReference type="Proteomes" id="UP000027135">
    <property type="component" value="Unassembled WGS sequence"/>
</dbReference>
<dbReference type="EMBL" id="KK852428">
    <property type="protein sequence ID" value="KDR24046.1"/>
    <property type="molecule type" value="Genomic_DNA"/>
</dbReference>
<dbReference type="InterPro" id="IPR036928">
    <property type="entry name" value="AS_sf"/>
</dbReference>
<dbReference type="GO" id="GO:0012505">
    <property type="term" value="C:endomembrane system"/>
    <property type="evidence" value="ECO:0007669"/>
    <property type="project" value="TreeGrafter"/>
</dbReference>
<protein>
    <submittedName>
        <fullName evidence="4">Fatty-acid amide hydrolase 2</fullName>
    </submittedName>
</protein>
<evidence type="ECO:0000256" key="2">
    <source>
        <dbReference type="PIRSR" id="PIRSR001221-1"/>
    </source>
</evidence>
<dbReference type="SUPFAM" id="SSF75304">
    <property type="entry name" value="Amidase signature (AS) enzymes"/>
    <property type="match status" value="1"/>
</dbReference>
<keyword evidence="4" id="KW-0378">Hydrolase</keyword>
<evidence type="ECO:0000259" key="3">
    <source>
        <dbReference type="Pfam" id="PF01425"/>
    </source>
</evidence>
<dbReference type="InterPro" id="IPR020556">
    <property type="entry name" value="Amidase_CS"/>
</dbReference>
<accession>A0A067RJL3</accession>
<sequence length="550" mass="61119">MYICRLMHIYTLWYHNSLNNVMMSPNWTKEFKIICQRLLFRLVEILSNVLFWVVYHGPGEKMPPIENLLLLDTATAIAHKIRTQKVTSVEVLETFVARIKEVNPILNCVVDERFSEALEDARKVDEFIQSGVKSLQDIEKDTPFLGVPFSTKDCLQVTGLSHTAGLYCRRNVKAPQDAYAIARMREAGGIPFAITNVSEVCMWWESNNTVYGRSNNPYNTNHIVGGSSGGEGCLLAAAGSPLGIGSDIGGSIRMPCFFNGIFGHKPSKGIVSNQGQHPYPSEEQEGFLGVGPMCRFAVDLLPTLRIIAGKNADRLQLDTKVDIHKIKFYYMEDDGGSAVVSSVHPEIKLALRKAVLHLDKAYGIKAQKVQVKKMKNSAAIWFAKMKTKDGPAFSEHLLDCKGSVNVYWELLKWFIGMSKHTFIGITTALVENWGIKYGCEHHRYLIGQCSQLYEELQDMLGSDGILLYPTHPVPAPYHNEPLVKPFNFSYTGIFNVLGLPATHCPLGLNSQGLPIGIQAVASLNQDRLTLAVALEMEKAFGGWVPPSITV</sequence>
<gene>
    <name evidence="4" type="ORF">L798_09381</name>
</gene>
<dbReference type="PIRSF" id="PIRSF001221">
    <property type="entry name" value="Amidase_fungi"/>
    <property type="match status" value="1"/>
</dbReference>
<dbReference type="PANTHER" id="PTHR43372:SF4">
    <property type="entry name" value="FATTY-ACID AMIDE HYDROLASE 2"/>
    <property type="match status" value="1"/>
</dbReference>
<dbReference type="Pfam" id="PF01425">
    <property type="entry name" value="Amidase"/>
    <property type="match status" value="1"/>
</dbReference>
<feature type="domain" description="Amidase" evidence="3">
    <location>
        <begin position="90"/>
        <end position="530"/>
    </location>
</feature>
<dbReference type="InterPro" id="IPR052739">
    <property type="entry name" value="FAAH2"/>
</dbReference>
<dbReference type="InterPro" id="IPR023631">
    <property type="entry name" value="Amidase_dom"/>
</dbReference>
<dbReference type="FunCoup" id="A0A067RJL3">
    <property type="interactions" value="678"/>
</dbReference>
<dbReference type="STRING" id="136037.A0A067RJL3"/>
<dbReference type="InParanoid" id="A0A067RJL3"/>
<dbReference type="OrthoDB" id="6428749at2759"/>
<dbReference type="Gene3D" id="3.90.1300.10">
    <property type="entry name" value="Amidase signature (AS) domain"/>
    <property type="match status" value="1"/>
</dbReference>
<dbReference type="GO" id="GO:0016787">
    <property type="term" value="F:hydrolase activity"/>
    <property type="evidence" value="ECO:0007669"/>
    <property type="project" value="UniProtKB-KW"/>
</dbReference>
<proteinExistence type="inferred from homology"/>
<organism evidence="4 5">
    <name type="scientific">Zootermopsis nevadensis</name>
    <name type="common">Dampwood termite</name>
    <dbReference type="NCBI Taxonomy" id="136037"/>
    <lineage>
        <taxon>Eukaryota</taxon>
        <taxon>Metazoa</taxon>
        <taxon>Ecdysozoa</taxon>
        <taxon>Arthropoda</taxon>
        <taxon>Hexapoda</taxon>
        <taxon>Insecta</taxon>
        <taxon>Pterygota</taxon>
        <taxon>Neoptera</taxon>
        <taxon>Polyneoptera</taxon>
        <taxon>Dictyoptera</taxon>
        <taxon>Blattodea</taxon>
        <taxon>Blattoidea</taxon>
        <taxon>Termitoidae</taxon>
        <taxon>Termopsidae</taxon>
        <taxon>Zootermopsis</taxon>
    </lineage>
</organism>
<dbReference type="PROSITE" id="PS00571">
    <property type="entry name" value="AMIDASES"/>
    <property type="match status" value="1"/>
</dbReference>